<sequence>MMAINQLLKRLATIYAGETIRYPNLRAVSFAQWMLESGRATSPLATDHYNFAGLKWRPEMGLFATRVNYAAHDGTDAYCKFATLENFIRGYWAFIDRAPYSGWESHVDTPEQYIHYIGPIYTPSAGYADKVLALVPEAQSILFEAVTSDGTVANSGTTKLGTLVLDPGHGGTVKIGGSSPNNATSISGVKEKKLALEFCLLLRDELIRQAGVANEEIKVVLTRETDVNIGIKDRAAVAAKHQAQAFICMHFNGDKKPSVSGVETYYRAAVNGNANLADDKAFGRIVQDALFKGLKAVNPGTKNRGLKPDTDTGPGSLGVLSDAALGNSTRTAKCVAAYVELEFITNPAVEKTLISGPSAVSNRKSVMAELAKAVRGHMRKLA</sequence>
<dbReference type="GO" id="GO:0009253">
    <property type="term" value="P:peptidoglycan catabolic process"/>
    <property type="evidence" value="ECO:0007669"/>
    <property type="project" value="InterPro"/>
</dbReference>
<reference evidence="5 6" key="1">
    <citation type="submission" date="2019-12" db="EMBL/GenBank/DDBJ databases">
        <title>Genomic-based taxomic classification of the family Erythrobacteraceae.</title>
        <authorList>
            <person name="Xu L."/>
        </authorList>
    </citation>
    <scope>NUCLEOTIDE SEQUENCE [LARGE SCALE GENOMIC DNA]</scope>
    <source>
        <strain evidence="5 6">JCM 16339</strain>
    </source>
</reference>
<dbReference type="Proteomes" id="UP000435243">
    <property type="component" value="Unassembled WGS sequence"/>
</dbReference>
<dbReference type="GO" id="GO:0030288">
    <property type="term" value="C:outer membrane-bounded periplasmic space"/>
    <property type="evidence" value="ECO:0007669"/>
    <property type="project" value="TreeGrafter"/>
</dbReference>
<dbReference type="RefSeq" id="WP_160589452.1">
    <property type="nucleotide sequence ID" value="NZ_BAAAFP010000002.1"/>
</dbReference>
<dbReference type="CDD" id="cd02696">
    <property type="entry name" value="MurNAc-LAA"/>
    <property type="match status" value="1"/>
</dbReference>
<organism evidence="5 6">
    <name type="scientific">Alteraurantiacibacter aestuarii</name>
    <dbReference type="NCBI Taxonomy" id="650004"/>
    <lineage>
        <taxon>Bacteria</taxon>
        <taxon>Pseudomonadati</taxon>
        <taxon>Pseudomonadota</taxon>
        <taxon>Alphaproteobacteria</taxon>
        <taxon>Sphingomonadales</taxon>
        <taxon>Erythrobacteraceae</taxon>
        <taxon>Alteraurantiacibacter</taxon>
    </lineage>
</organism>
<dbReference type="SMART" id="SM00646">
    <property type="entry name" value="Ami_3"/>
    <property type="match status" value="1"/>
</dbReference>
<keyword evidence="6" id="KW-1185">Reference proteome</keyword>
<evidence type="ECO:0000256" key="2">
    <source>
        <dbReference type="ARBA" id="ARBA00011901"/>
    </source>
</evidence>
<evidence type="ECO:0000313" key="6">
    <source>
        <dbReference type="Proteomes" id="UP000435243"/>
    </source>
</evidence>
<comment type="caution">
    <text evidence="5">The sequence shown here is derived from an EMBL/GenBank/DDBJ whole genome shotgun (WGS) entry which is preliminary data.</text>
</comment>
<dbReference type="SUPFAM" id="SSF53187">
    <property type="entry name" value="Zn-dependent exopeptidases"/>
    <property type="match status" value="1"/>
</dbReference>
<dbReference type="Pfam" id="PF01520">
    <property type="entry name" value="Amidase_3"/>
    <property type="match status" value="1"/>
</dbReference>
<evidence type="ECO:0000256" key="1">
    <source>
        <dbReference type="ARBA" id="ARBA00001561"/>
    </source>
</evidence>
<feature type="domain" description="MurNAc-LAA" evidence="4">
    <location>
        <begin position="235"/>
        <end position="375"/>
    </location>
</feature>
<dbReference type="AlphaFoldDB" id="A0A844ZJ99"/>
<name>A0A844ZJ99_9SPHN</name>
<dbReference type="GO" id="GO:0008745">
    <property type="term" value="F:N-acetylmuramoyl-L-alanine amidase activity"/>
    <property type="evidence" value="ECO:0007669"/>
    <property type="project" value="UniProtKB-EC"/>
</dbReference>
<dbReference type="OrthoDB" id="7323510at2"/>
<dbReference type="InterPro" id="IPR002508">
    <property type="entry name" value="MurNAc-LAA_cat"/>
</dbReference>
<dbReference type="Gene3D" id="3.40.630.40">
    <property type="entry name" value="Zn-dependent exopeptidases"/>
    <property type="match status" value="1"/>
</dbReference>
<dbReference type="EMBL" id="WTYY01000001">
    <property type="protein sequence ID" value="MXO87523.1"/>
    <property type="molecule type" value="Genomic_DNA"/>
</dbReference>
<gene>
    <name evidence="5" type="ORF">GRI32_02095</name>
</gene>
<protein>
    <recommendedName>
        <fullName evidence="2">N-acetylmuramoyl-L-alanine amidase</fullName>
        <ecNumber evidence="2">3.5.1.28</ecNumber>
    </recommendedName>
</protein>
<keyword evidence="3" id="KW-0378">Hydrolase</keyword>
<evidence type="ECO:0000256" key="3">
    <source>
        <dbReference type="ARBA" id="ARBA00022801"/>
    </source>
</evidence>
<dbReference type="Pfam" id="PF01832">
    <property type="entry name" value="Glucosaminidase"/>
    <property type="match status" value="1"/>
</dbReference>
<dbReference type="EC" id="3.5.1.28" evidence="2"/>
<dbReference type="GO" id="GO:0004040">
    <property type="term" value="F:amidase activity"/>
    <property type="evidence" value="ECO:0007669"/>
    <property type="project" value="InterPro"/>
</dbReference>
<dbReference type="PANTHER" id="PTHR30404:SF0">
    <property type="entry name" value="N-ACETYLMURAMOYL-L-ALANINE AMIDASE AMIC"/>
    <property type="match status" value="1"/>
</dbReference>
<comment type="catalytic activity">
    <reaction evidence="1">
        <text>Hydrolyzes the link between N-acetylmuramoyl residues and L-amino acid residues in certain cell-wall glycopeptides.</text>
        <dbReference type="EC" id="3.5.1.28"/>
    </reaction>
</comment>
<proteinExistence type="predicted"/>
<accession>A0A844ZJ99</accession>
<dbReference type="InterPro" id="IPR050695">
    <property type="entry name" value="N-acetylmuramoyl_amidase_3"/>
</dbReference>
<dbReference type="Gene3D" id="1.10.530.10">
    <property type="match status" value="1"/>
</dbReference>
<evidence type="ECO:0000259" key="4">
    <source>
        <dbReference type="SMART" id="SM00646"/>
    </source>
</evidence>
<dbReference type="InterPro" id="IPR002901">
    <property type="entry name" value="MGlyc_endo_b_GlcNAc-like_dom"/>
</dbReference>
<evidence type="ECO:0000313" key="5">
    <source>
        <dbReference type="EMBL" id="MXO87523.1"/>
    </source>
</evidence>
<dbReference type="PANTHER" id="PTHR30404">
    <property type="entry name" value="N-ACETYLMURAMOYL-L-ALANINE AMIDASE"/>
    <property type="match status" value="1"/>
</dbReference>